<dbReference type="GO" id="GO:0005452">
    <property type="term" value="F:solute:inorganic anion antiporter activity"/>
    <property type="evidence" value="ECO:0007669"/>
    <property type="project" value="InterPro"/>
</dbReference>
<feature type="domain" description="Band 3 cytoplasmic" evidence="12">
    <location>
        <begin position="94"/>
        <end position="347"/>
    </location>
</feature>
<evidence type="ECO:0000256" key="9">
    <source>
        <dbReference type="SAM" id="MobiDB-lite"/>
    </source>
</evidence>
<feature type="domain" description="Bicarbonate transporter-like transmembrane" evidence="11">
    <location>
        <begin position="425"/>
        <end position="700"/>
    </location>
</feature>
<dbReference type="GO" id="GO:0008509">
    <property type="term" value="F:monoatomic anion transmembrane transporter activity"/>
    <property type="evidence" value="ECO:0007669"/>
    <property type="project" value="InterPro"/>
</dbReference>
<feature type="transmembrane region" description="Helical" evidence="10">
    <location>
        <begin position="567"/>
        <end position="585"/>
    </location>
</feature>
<dbReference type="FunFam" id="1.10.287.570:FF:000001">
    <property type="entry name" value="Anion exchange protein"/>
    <property type="match status" value="1"/>
</dbReference>
<evidence type="ECO:0000259" key="11">
    <source>
        <dbReference type="Pfam" id="PF00955"/>
    </source>
</evidence>
<feature type="region of interest" description="Disordered" evidence="9">
    <location>
        <begin position="43"/>
        <end position="76"/>
    </location>
</feature>
<dbReference type="InterPro" id="IPR003020">
    <property type="entry name" value="HCO3_transpt_euk"/>
</dbReference>
<evidence type="ECO:0000256" key="4">
    <source>
        <dbReference type="ARBA" id="ARBA00022475"/>
    </source>
</evidence>
<dbReference type="GO" id="GO:0016323">
    <property type="term" value="C:basolateral plasma membrane"/>
    <property type="evidence" value="ECO:0007669"/>
    <property type="project" value="UniProtKB-SubCell"/>
</dbReference>
<feature type="transmembrane region" description="Helical" evidence="10">
    <location>
        <begin position="454"/>
        <end position="476"/>
    </location>
</feature>
<evidence type="ECO:0000256" key="10">
    <source>
        <dbReference type="SAM" id="Phobius"/>
    </source>
</evidence>
<dbReference type="Pfam" id="PF00955">
    <property type="entry name" value="HCO3_cotransp"/>
    <property type="match status" value="1"/>
</dbReference>
<evidence type="ECO:0000256" key="3">
    <source>
        <dbReference type="ARBA" id="ARBA00022448"/>
    </source>
</evidence>
<feature type="transmembrane region" description="Helical" evidence="10">
    <location>
        <begin position="669"/>
        <end position="687"/>
    </location>
</feature>
<keyword evidence="6 10" id="KW-1133">Transmembrane helix</keyword>
<dbReference type="EMBL" id="VZRI01011309">
    <property type="protein sequence ID" value="NWU99171.1"/>
    <property type="molecule type" value="Genomic_DNA"/>
</dbReference>
<dbReference type="PRINTS" id="PR01231">
    <property type="entry name" value="HCO3TRNSPORT"/>
</dbReference>
<feature type="compositionally biased region" description="Basic residues" evidence="9">
    <location>
        <begin position="43"/>
        <end position="59"/>
    </location>
</feature>
<feature type="non-terminal residue" evidence="13">
    <location>
        <position position="700"/>
    </location>
</feature>
<dbReference type="Proteomes" id="UP000544127">
    <property type="component" value="Unassembled WGS sequence"/>
</dbReference>
<evidence type="ECO:0000256" key="6">
    <source>
        <dbReference type="ARBA" id="ARBA00022989"/>
    </source>
</evidence>
<organism evidence="13 14">
    <name type="scientific">Upupa epops</name>
    <name type="common">Eurasian hoopoe</name>
    <dbReference type="NCBI Taxonomy" id="57439"/>
    <lineage>
        <taxon>Eukaryota</taxon>
        <taxon>Metazoa</taxon>
        <taxon>Chordata</taxon>
        <taxon>Craniata</taxon>
        <taxon>Vertebrata</taxon>
        <taxon>Euteleostomi</taxon>
        <taxon>Archelosauria</taxon>
        <taxon>Archosauria</taxon>
        <taxon>Dinosauria</taxon>
        <taxon>Saurischia</taxon>
        <taxon>Theropoda</taxon>
        <taxon>Coelurosauria</taxon>
        <taxon>Aves</taxon>
        <taxon>Neognathae</taxon>
        <taxon>Neoaves</taxon>
        <taxon>Telluraves</taxon>
        <taxon>Coraciimorphae</taxon>
        <taxon>Bucerotiformes</taxon>
        <taxon>Upupidae</taxon>
        <taxon>Upupa</taxon>
    </lineage>
</organism>
<dbReference type="GO" id="GO:0008510">
    <property type="term" value="F:sodium:bicarbonate symporter activity"/>
    <property type="evidence" value="ECO:0007669"/>
    <property type="project" value="TreeGrafter"/>
</dbReference>
<dbReference type="Gene3D" id="3.40.930.10">
    <property type="entry name" value="Mannitol-specific EII, Chain A"/>
    <property type="match status" value="1"/>
</dbReference>
<comment type="similarity">
    <text evidence="2">Belongs to the anion exchanger (TC 2.A.31) family.</text>
</comment>
<keyword evidence="14" id="KW-1185">Reference proteome</keyword>
<comment type="caution">
    <text evidence="13">The sequence shown here is derived from an EMBL/GenBank/DDBJ whole genome shotgun (WGS) entry which is preliminary data.</text>
</comment>
<dbReference type="InterPro" id="IPR011531">
    <property type="entry name" value="HCO3_transpt-like_TM_dom"/>
</dbReference>
<dbReference type="PRINTS" id="PR01232">
    <property type="entry name" value="NAHCO3TRSPRT"/>
</dbReference>
<evidence type="ECO:0000313" key="14">
    <source>
        <dbReference type="Proteomes" id="UP000544127"/>
    </source>
</evidence>
<dbReference type="OrthoDB" id="1735926at2759"/>
<dbReference type="InterPro" id="IPR013769">
    <property type="entry name" value="Band3_cytoplasmic_dom"/>
</dbReference>
<gene>
    <name evidence="13" type="primary">Slc4a8</name>
    <name evidence="13" type="ORF">UPUEPO_R11135</name>
</gene>
<feature type="transmembrane region" description="Helical" evidence="10">
    <location>
        <begin position="488"/>
        <end position="512"/>
    </location>
</feature>
<dbReference type="PANTHER" id="PTHR11453:SF37">
    <property type="entry name" value="ELECTRONEUTRAL SODIUM BICARBONATE EXCHANGER 1"/>
    <property type="match status" value="1"/>
</dbReference>
<evidence type="ECO:0000256" key="7">
    <source>
        <dbReference type="ARBA" id="ARBA00023065"/>
    </source>
</evidence>
<feature type="region of interest" description="Disordered" evidence="9">
    <location>
        <begin position="400"/>
        <end position="421"/>
    </location>
</feature>
<proteinExistence type="inferred from homology"/>
<evidence type="ECO:0000313" key="13">
    <source>
        <dbReference type="EMBL" id="NWU99171.1"/>
    </source>
</evidence>
<evidence type="ECO:0000256" key="8">
    <source>
        <dbReference type="ARBA" id="ARBA00023136"/>
    </source>
</evidence>
<dbReference type="GO" id="GO:0051453">
    <property type="term" value="P:regulation of intracellular pH"/>
    <property type="evidence" value="ECO:0007669"/>
    <property type="project" value="TreeGrafter"/>
</dbReference>
<reference evidence="13 14" key="1">
    <citation type="submission" date="2019-09" db="EMBL/GenBank/DDBJ databases">
        <title>Bird 10,000 Genomes (B10K) Project - Family phase.</title>
        <authorList>
            <person name="Zhang G."/>
        </authorList>
    </citation>
    <scope>NUCLEOTIDE SEQUENCE [LARGE SCALE GENOMIC DNA]</scope>
    <source>
        <strain evidence="13">B10K-DU-012-37</strain>
    </source>
</reference>
<accession>A0A7K6BBK7</accession>
<evidence type="ECO:0000256" key="5">
    <source>
        <dbReference type="ARBA" id="ARBA00022692"/>
    </source>
</evidence>
<feature type="compositionally biased region" description="Basic and acidic residues" evidence="9">
    <location>
        <begin position="406"/>
        <end position="417"/>
    </location>
</feature>
<evidence type="ECO:0000256" key="1">
    <source>
        <dbReference type="ARBA" id="ARBA00004554"/>
    </source>
</evidence>
<comment type="subcellular location">
    <subcellularLocation>
        <location evidence="1">Basolateral cell membrane</location>
        <topology evidence="1">Multi-pass membrane protein</topology>
    </subcellularLocation>
</comment>
<feature type="non-terminal residue" evidence="13">
    <location>
        <position position="1"/>
    </location>
</feature>
<protein>
    <submittedName>
        <fullName evidence="13">S4A8 protein</fullName>
    </submittedName>
</protein>
<dbReference type="Gene3D" id="1.10.287.570">
    <property type="entry name" value="Helical hairpin bin"/>
    <property type="match status" value="1"/>
</dbReference>
<keyword evidence="7" id="KW-0406">Ion transport</keyword>
<dbReference type="AlphaFoldDB" id="A0A7K6BBK7"/>
<evidence type="ECO:0000256" key="2">
    <source>
        <dbReference type="ARBA" id="ARBA00010993"/>
    </source>
</evidence>
<feature type="transmembrane region" description="Helical" evidence="10">
    <location>
        <begin position="532"/>
        <end position="555"/>
    </location>
</feature>
<dbReference type="SUPFAM" id="SSF55804">
    <property type="entry name" value="Phoshotransferase/anion transport protein"/>
    <property type="match status" value="1"/>
</dbReference>
<keyword evidence="4" id="KW-1003">Cell membrane</keyword>
<sequence length="700" mass="78663">RQDEEAVIDQGRTSSVVNIHYEKEELEGHRTLYVGVRMPLVRQSHRHHRAHSQKHRKKEREKDSAPAEQGDHYTPSQRVQFILGTEEDEQHVPHDLFTELDEIRVKEGEGAEWKETARWLKFEEDVEDGGERWSKPYVATLSLHSLFELRSCIINGTVLLDVCANSIEDIADMILGQQEPSAEFDEGMRAKVREVLLKNHHHQNEKKRNNLLPIVRSFADVSKKQSDLHLLEKPAQTLTPHPSPTTAEAKNGVNHEATAMDLSKAELHFMKKIPSGAEASNVLVGELDFLRQPLVAFVRLTPAVLLSGMTEVPIPTRFLFVLLGPEGKAHQYHEIGRSMATIMTDEVRRLAGVTLGAGPACCGGLDWVPFGGPSQPNRACDSIKPIPTCLPLSQEKRKMPGALDESSSHSKPEKHSGPELQRTGRLFGGLILDVKRKAPWFWSDFRDGLSLQCLASFLFLYCACMSPVITFGGLLGEATNGHISAMESLLGASMTGVVYSLFAGQPLTILGSTGPVLVFEKILYKFCKDYKLSYLALRTCIGLWTAFFCIVLVATDASSLVCYITRFTEEAFASLICIIFIYEALEKLSHLRETYPVHMHSNLDFLTIYYCKCEAPAHPSNDTLRFWESSRINVSYITWENLTVTECRSLRGEFQGPACGPHGPYTPDVLFWCCILFFCTFVLSSLLKKFKTSRYFPTRV</sequence>
<keyword evidence="8 10" id="KW-0472">Membrane</keyword>
<feature type="compositionally biased region" description="Basic and acidic residues" evidence="9">
    <location>
        <begin position="60"/>
        <end position="71"/>
    </location>
</feature>
<dbReference type="PANTHER" id="PTHR11453">
    <property type="entry name" value="ANION EXCHANGE PROTEIN"/>
    <property type="match status" value="1"/>
</dbReference>
<keyword evidence="3" id="KW-0813">Transport</keyword>
<evidence type="ECO:0000259" key="12">
    <source>
        <dbReference type="Pfam" id="PF07565"/>
    </source>
</evidence>
<keyword evidence="5 10" id="KW-0812">Transmembrane</keyword>
<dbReference type="InterPro" id="IPR016152">
    <property type="entry name" value="PTrfase/Anion_transptr"/>
</dbReference>
<dbReference type="InterPro" id="IPR003024">
    <property type="entry name" value="Na/HCO3_transpt"/>
</dbReference>
<name>A0A7K6BBK7_UPUEP</name>
<dbReference type="Pfam" id="PF07565">
    <property type="entry name" value="Band_3_cyto"/>
    <property type="match status" value="1"/>
</dbReference>